<keyword evidence="2" id="KW-1185">Reference proteome</keyword>
<comment type="caution">
    <text evidence="1">The sequence shown here is derived from an EMBL/GenBank/DDBJ whole genome shotgun (WGS) entry which is preliminary data.</text>
</comment>
<dbReference type="EMBL" id="BMAO01031420">
    <property type="protein sequence ID" value="GFQ74900.1"/>
    <property type="molecule type" value="Genomic_DNA"/>
</dbReference>
<evidence type="ECO:0000313" key="2">
    <source>
        <dbReference type="Proteomes" id="UP000887116"/>
    </source>
</evidence>
<name>A0A8X6KFX8_TRICU</name>
<organism evidence="1 2">
    <name type="scientific">Trichonephila clavata</name>
    <name type="common">Joro spider</name>
    <name type="synonym">Nephila clavata</name>
    <dbReference type="NCBI Taxonomy" id="2740835"/>
    <lineage>
        <taxon>Eukaryota</taxon>
        <taxon>Metazoa</taxon>
        <taxon>Ecdysozoa</taxon>
        <taxon>Arthropoda</taxon>
        <taxon>Chelicerata</taxon>
        <taxon>Arachnida</taxon>
        <taxon>Araneae</taxon>
        <taxon>Araneomorphae</taxon>
        <taxon>Entelegynae</taxon>
        <taxon>Araneoidea</taxon>
        <taxon>Nephilidae</taxon>
        <taxon>Trichonephila</taxon>
    </lineage>
</organism>
<reference evidence="1" key="1">
    <citation type="submission" date="2020-07" db="EMBL/GenBank/DDBJ databases">
        <title>Multicomponent nature underlies the extraordinary mechanical properties of spider dragline silk.</title>
        <authorList>
            <person name="Kono N."/>
            <person name="Nakamura H."/>
            <person name="Mori M."/>
            <person name="Yoshida Y."/>
            <person name="Ohtoshi R."/>
            <person name="Malay A.D."/>
            <person name="Moran D.A.P."/>
            <person name="Tomita M."/>
            <person name="Numata K."/>
            <person name="Arakawa K."/>
        </authorList>
    </citation>
    <scope>NUCLEOTIDE SEQUENCE</scope>
</reference>
<dbReference type="OrthoDB" id="6565136at2759"/>
<accession>A0A8X6KFX8</accession>
<evidence type="ECO:0000313" key="1">
    <source>
        <dbReference type="EMBL" id="GFQ74900.1"/>
    </source>
</evidence>
<sequence length="119" mass="13989">MNLYKWCRLIESLLRRHIMRTRFKRLSNVSTVLVKTAFKDIRALICDIVIEEHKTILPEMQYNNKEEHDSTSDIAFMVQDVVMKAIAPLFPFQNDVILFLDATPLMDAQSQLSRYQDVN</sequence>
<protein>
    <submittedName>
        <fullName evidence="1">Uncharacterized protein</fullName>
    </submittedName>
</protein>
<dbReference type="Proteomes" id="UP000887116">
    <property type="component" value="Unassembled WGS sequence"/>
</dbReference>
<gene>
    <name evidence="1" type="ORF">TNCT_411591</name>
</gene>
<dbReference type="AlphaFoldDB" id="A0A8X6KFX8"/>
<proteinExistence type="predicted"/>